<organism evidence="1 2">
    <name type="scientific">Anaerosporobacter mobilis DSM 15930</name>
    <dbReference type="NCBI Taxonomy" id="1120996"/>
    <lineage>
        <taxon>Bacteria</taxon>
        <taxon>Bacillati</taxon>
        <taxon>Bacillota</taxon>
        <taxon>Clostridia</taxon>
        <taxon>Lachnospirales</taxon>
        <taxon>Lachnospiraceae</taxon>
        <taxon>Anaerosporobacter</taxon>
    </lineage>
</organism>
<dbReference type="AlphaFoldDB" id="A0A1M7N1X3"/>
<dbReference type="OrthoDB" id="2080013at2"/>
<protein>
    <submittedName>
        <fullName evidence="1">Uncharacterized protein</fullName>
    </submittedName>
</protein>
<dbReference type="STRING" id="1120996.SAMN02746066_04174"/>
<proteinExistence type="predicted"/>
<evidence type="ECO:0000313" key="2">
    <source>
        <dbReference type="Proteomes" id="UP000184038"/>
    </source>
</evidence>
<dbReference type="EMBL" id="FRCP01000024">
    <property type="protein sequence ID" value="SHM97517.1"/>
    <property type="molecule type" value="Genomic_DNA"/>
</dbReference>
<name>A0A1M7N1X3_9FIRM</name>
<reference evidence="1 2" key="1">
    <citation type="submission" date="2016-11" db="EMBL/GenBank/DDBJ databases">
        <authorList>
            <person name="Jaros S."/>
            <person name="Januszkiewicz K."/>
            <person name="Wedrychowicz H."/>
        </authorList>
    </citation>
    <scope>NUCLEOTIDE SEQUENCE [LARGE SCALE GENOMIC DNA]</scope>
    <source>
        <strain evidence="1 2">DSM 15930</strain>
    </source>
</reference>
<sequence>MNKTWLMEVADNPIKHNLGMKKDDFDLLLENEEVLSWFSRLEERARNHHIGDVHGSHDYRMENILGKCSILGLSKKDEPFAKCMSFIMDFLEQQVQQEPCDELNYAKLYHYRDYEKVLCCYLPFIGYHEEPVVQYIVKQRIKIIYNFTKEKRYDIYDTESIFPGVKKEWRPYIIRQSLYADGNIALPDMHDVILFAGMYTYLSKTEKDKVESIIEWFFGVGYQNIIKRYGYFYVPNDRYNAKAIIFKPYLVDLQHMDVNSIDKGDFTSLVFQVLMLAHFRTARESLWFQLAMDYLDTFRCENGHYIFPTYLITEKQDCYVIKGGHMNVGENKKKKLYREIVSTYWMEKIDQVIQERGM</sequence>
<dbReference type="RefSeq" id="WP_139241828.1">
    <property type="nucleotide sequence ID" value="NZ_FRCP01000024.1"/>
</dbReference>
<dbReference type="Proteomes" id="UP000184038">
    <property type="component" value="Unassembled WGS sequence"/>
</dbReference>
<gene>
    <name evidence="1" type="ORF">SAMN02746066_04174</name>
</gene>
<evidence type="ECO:0000313" key="1">
    <source>
        <dbReference type="EMBL" id="SHM97517.1"/>
    </source>
</evidence>
<keyword evidence="2" id="KW-1185">Reference proteome</keyword>
<accession>A0A1M7N1X3</accession>